<feature type="domain" description="CobB/CobQ-like glutamine amidotransferase" evidence="4">
    <location>
        <begin position="305"/>
        <end position="504"/>
    </location>
</feature>
<feature type="site" description="Increases nucleophilicity of active site Cys" evidence="3">
    <location>
        <position position="502"/>
    </location>
</feature>
<comment type="function">
    <text evidence="3">Catalyzes the ATP-dependent amidation of the two carboxylate groups at positions a and c of cobyrinate, using either L-glutamine or ammonia as the nitrogen source.</text>
</comment>
<evidence type="ECO:0000256" key="2">
    <source>
        <dbReference type="ARBA" id="ARBA00022962"/>
    </source>
</evidence>
<keyword evidence="3" id="KW-0067">ATP-binding</keyword>
<comment type="cofactor">
    <cofactor evidence="3">
        <name>Mg(2+)</name>
        <dbReference type="ChEBI" id="CHEBI:18420"/>
    </cofactor>
</comment>
<comment type="miscellaneous">
    <text evidence="3">The a and c carboxylates of cobyrinate are activated for nucleophilic attack via formation of a phosphorylated intermediate by ATP. CbiA catalyzes first the amidation of the c-carboxylate, and then that of the a-carboxylate.</text>
</comment>
<dbReference type="InterPro" id="IPR004484">
    <property type="entry name" value="CbiA/CobB_synth"/>
</dbReference>
<dbReference type="InterPro" id="IPR027417">
    <property type="entry name" value="P-loop_NTPase"/>
</dbReference>
<dbReference type="Pfam" id="PF13500">
    <property type="entry name" value="AAA_26"/>
    <property type="match status" value="1"/>
</dbReference>
<evidence type="ECO:0000313" key="5">
    <source>
        <dbReference type="EMBL" id="MBG3878751.1"/>
    </source>
</evidence>
<keyword evidence="3" id="KW-0547">Nucleotide-binding</keyword>
<evidence type="ECO:0000256" key="1">
    <source>
        <dbReference type="ARBA" id="ARBA00022573"/>
    </source>
</evidence>
<dbReference type="SUPFAM" id="SSF52317">
    <property type="entry name" value="Class I glutamine amidotransferase-like"/>
    <property type="match status" value="1"/>
</dbReference>
<keyword evidence="3" id="KW-0460">Magnesium</keyword>
<dbReference type="Gene3D" id="3.40.50.300">
    <property type="entry name" value="P-loop containing nucleotide triphosphate hydrolases"/>
    <property type="match status" value="1"/>
</dbReference>
<dbReference type="NCBIfam" id="NF002204">
    <property type="entry name" value="PRK01077.1"/>
    <property type="match status" value="1"/>
</dbReference>
<keyword evidence="1 3" id="KW-0169">Cobalamin biosynthesis</keyword>
<dbReference type="PROSITE" id="PS51274">
    <property type="entry name" value="GATASE_COBBQ"/>
    <property type="match status" value="1"/>
</dbReference>
<feature type="active site" description="Nucleophile" evidence="3">
    <location>
        <position position="387"/>
    </location>
</feature>
<accession>A0ABS0J8P0</accession>
<dbReference type="RefSeq" id="WP_196610592.1">
    <property type="nucleotide sequence ID" value="NZ_VRYY01000710.1"/>
</dbReference>
<dbReference type="PANTHER" id="PTHR43873">
    <property type="entry name" value="COBYRINATE A,C-DIAMIDE SYNTHASE"/>
    <property type="match status" value="1"/>
</dbReference>
<keyword evidence="3" id="KW-0436">Ligase</keyword>
<comment type="pathway">
    <text evidence="3">Cofactor biosynthesis; adenosylcobalamin biosynthesis; cob(II)yrinate a,c-diamide from sirohydrochlorin (anaerobic route): step 10/10.</text>
</comment>
<dbReference type="Proteomes" id="UP001194469">
    <property type="component" value="Unassembled WGS sequence"/>
</dbReference>
<comment type="catalytic activity">
    <reaction evidence="3">
        <text>cob(II)yrinate + 2 L-glutamine + 2 ATP + 2 H2O = cob(II)yrinate a,c diamide + 2 L-glutamate + 2 ADP + 2 phosphate + 2 H(+)</text>
        <dbReference type="Rhea" id="RHEA:26289"/>
        <dbReference type="ChEBI" id="CHEBI:15377"/>
        <dbReference type="ChEBI" id="CHEBI:15378"/>
        <dbReference type="ChEBI" id="CHEBI:29985"/>
        <dbReference type="ChEBI" id="CHEBI:30616"/>
        <dbReference type="ChEBI" id="CHEBI:43474"/>
        <dbReference type="ChEBI" id="CHEBI:58359"/>
        <dbReference type="ChEBI" id="CHEBI:58537"/>
        <dbReference type="ChEBI" id="CHEBI:58894"/>
        <dbReference type="ChEBI" id="CHEBI:456216"/>
        <dbReference type="EC" id="6.3.5.11"/>
    </reaction>
</comment>
<comment type="domain">
    <text evidence="3">Comprises of two domains. The C-terminal domain contains the binding site for glutamine and catalyzes the hydrolysis of this substrate to glutamate and ammonia. The N-terminal domain is anticipated to bind ATP and cobyrinate and catalyzes the ultimate synthesis of the diamide product. The ammonia produced via the glutaminase domain is probably translocated to the adjacent domain via a molecular tunnel, where it reacts with an activated intermediate.</text>
</comment>
<dbReference type="HAMAP" id="MF_00027">
    <property type="entry name" value="CobB_CbiA"/>
    <property type="match status" value="1"/>
</dbReference>
<sequence length="530" mass="56442">MNLPRIVIAGLSGGSGKTLVSLGVVRALARSGLAIKPCKKGPDYIDAWWLALAAGHPATNLDPYFLDAHMLRSLFWTQCGLVGDANPARSASTAIRYDMAVIEGNRGLFDGRDLSGSCSTAELARILGAPVVVVMDCTKMTRTAAAIVSGLRHFEQGVHIAGVILNRTAGPRHRTVLRETIEHYTDVPVLGVLPKIADNPIPERHMGLVSGMEHEECVAGLDKVADIMAEHVDLHRLRQVACAAAPPRGPVADLWSLLPGAAAITPDEPSPCNANQDDAVQGQVAQGDAARRDGVTHAEQPAPTRIGYVHDAALWFYYEENLLALRHAGAELVRLSLLDGADWPQLDGLYLGGGFPETLAARLSANRPTLDRLRALSESGLPIYAECGGFMVLGRSIVMDGTEHPMADIFPVRTVFHAKPQGLGYVDAAAVLENPFHPVGATFRGHEFHYSRCVPCNDATGTPGATAVPSALHLTAQSGHVTGMGDGRDGLLLRNTLAAYTHIFAPAVPHWAPAMVRAARAFRSGRPLPA</sequence>
<evidence type="ECO:0000259" key="4">
    <source>
        <dbReference type="Pfam" id="PF07685"/>
    </source>
</evidence>
<comment type="caution">
    <text evidence="5">The sequence shown here is derived from an EMBL/GenBank/DDBJ whole genome shotgun (WGS) entry which is preliminary data.</text>
</comment>
<dbReference type="InterPro" id="IPR011698">
    <property type="entry name" value="GATase_3"/>
</dbReference>
<dbReference type="EMBL" id="VRYY01000710">
    <property type="protein sequence ID" value="MBG3878751.1"/>
    <property type="molecule type" value="Genomic_DNA"/>
</dbReference>
<gene>
    <name evidence="3" type="primary">cbiA</name>
    <name evidence="5" type="ORF">FVW20_17520</name>
</gene>
<evidence type="ECO:0000256" key="3">
    <source>
        <dbReference type="HAMAP-Rule" id="MF_00027"/>
    </source>
</evidence>
<dbReference type="Gene3D" id="3.40.50.880">
    <property type="match status" value="1"/>
</dbReference>
<dbReference type="EC" id="6.3.5.11" evidence="3"/>
<keyword evidence="2 3" id="KW-0315">Glutamine amidotransferase</keyword>
<comment type="similarity">
    <text evidence="3">Belongs to the CobB/CbiA family.</text>
</comment>
<dbReference type="PANTHER" id="PTHR43873:SF1">
    <property type="entry name" value="COBYRINATE A,C-DIAMIDE SYNTHASE"/>
    <property type="match status" value="1"/>
</dbReference>
<dbReference type="CDD" id="cd03130">
    <property type="entry name" value="GATase1_CobB"/>
    <property type="match status" value="1"/>
</dbReference>
<organism evidence="5 6">
    <name type="scientific">Nitratidesulfovibrio oxamicus</name>
    <dbReference type="NCBI Taxonomy" id="32016"/>
    <lineage>
        <taxon>Bacteria</taxon>
        <taxon>Pseudomonadati</taxon>
        <taxon>Thermodesulfobacteriota</taxon>
        <taxon>Desulfovibrionia</taxon>
        <taxon>Desulfovibrionales</taxon>
        <taxon>Desulfovibrionaceae</taxon>
        <taxon>Nitratidesulfovibrio</taxon>
    </lineage>
</organism>
<dbReference type="SUPFAM" id="SSF52540">
    <property type="entry name" value="P-loop containing nucleoside triphosphate hydrolases"/>
    <property type="match status" value="1"/>
</dbReference>
<proteinExistence type="inferred from homology"/>
<name>A0ABS0J8P0_9BACT</name>
<reference evidence="5 6" key="1">
    <citation type="submission" date="2019-08" db="EMBL/GenBank/DDBJ databases">
        <authorList>
            <person name="Luo N."/>
        </authorList>
    </citation>
    <scope>NUCLEOTIDE SEQUENCE [LARGE SCALE GENOMIC DNA]</scope>
    <source>
        <strain evidence="5 6">NCIMB 9442</strain>
    </source>
</reference>
<evidence type="ECO:0000313" key="6">
    <source>
        <dbReference type="Proteomes" id="UP001194469"/>
    </source>
</evidence>
<protein>
    <recommendedName>
        <fullName evidence="3">Cobyrinate a,c-diamide synthase</fullName>
        <ecNumber evidence="3">6.3.5.11</ecNumber>
    </recommendedName>
    <alternativeName>
        <fullName evidence="3">Cobyrinic acid a,c-diamide synthetase</fullName>
    </alternativeName>
</protein>
<dbReference type="Pfam" id="PF07685">
    <property type="entry name" value="GATase_3"/>
    <property type="match status" value="1"/>
</dbReference>
<keyword evidence="6" id="KW-1185">Reference proteome</keyword>
<dbReference type="InterPro" id="IPR029062">
    <property type="entry name" value="Class_I_gatase-like"/>
</dbReference>